<organism evidence="7 8">
    <name type="scientific">Streptomyces tremellae</name>
    <dbReference type="NCBI Taxonomy" id="1124239"/>
    <lineage>
        <taxon>Bacteria</taxon>
        <taxon>Bacillati</taxon>
        <taxon>Actinomycetota</taxon>
        <taxon>Actinomycetes</taxon>
        <taxon>Kitasatosporales</taxon>
        <taxon>Streptomycetaceae</taxon>
        <taxon>Streptomyces</taxon>
    </lineage>
</organism>
<proteinExistence type="predicted"/>
<dbReference type="PANTHER" id="PTHR43557:SF2">
    <property type="entry name" value="RIESKE DOMAIN-CONTAINING PROTEIN-RELATED"/>
    <property type="match status" value="1"/>
</dbReference>
<comment type="caution">
    <text evidence="7">The sequence shown here is derived from an EMBL/GenBank/DDBJ whole genome shotgun (WGS) entry which is preliminary data.</text>
</comment>
<reference evidence="8" key="1">
    <citation type="journal article" date="2019" name="Int. J. Syst. Evol. Microbiol.">
        <title>The Global Catalogue of Microorganisms (GCM) 10K type strain sequencing project: providing services to taxonomists for standard genome sequencing and annotation.</title>
        <authorList>
            <consortium name="The Broad Institute Genomics Platform"/>
            <consortium name="The Broad Institute Genome Sequencing Center for Infectious Disease"/>
            <person name="Wu L."/>
            <person name="Ma J."/>
        </authorList>
    </citation>
    <scope>NUCLEOTIDE SEQUENCE [LARGE SCALE GENOMIC DNA]</scope>
    <source>
        <strain evidence="8">JCM 30846</strain>
    </source>
</reference>
<dbReference type="SUPFAM" id="SSF55424">
    <property type="entry name" value="FAD/NAD-linked reductases, dimerisation (C-terminal) domain"/>
    <property type="match status" value="1"/>
</dbReference>
<evidence type="ECO:0000256" key="4">
    <source>
        <dbReference type="ARBA" id="ARBA00023002"/>
    </source>
</evidence>
<keyword evidence="2" id="KW-0285">Flavoprotein</keyword>
<keyword evidence="4" id="KW-0560">Oxidoreductase</keyword>
<evidence type="ECO:0000259" key="6">
    <source>
        <dbReference type="Pfam" id="PF14759"/>
    </source>
</evidence>
<protein>
    <submittedName>
        <fullName evidence="7">FAD-dependent oxidoreductase</fullName>
    </submittedName>
</protein>
<evidence type="ECO:0000256" key="2">
    <source>
        <dbReference type="ARBA" id="ARBA00022630"/>
    </source>
</evidence>
<feature type="domain" description="Reductase C-terminal" evidence="6">
    <location>
        <begin position="320"/>
        <end position="393"/>
    </location>
</feature>
<evidence type="ECO:0000313" key="8">
    <source>
        <dbReference type="Proteomes" id="UP001499884"/>
    </source>
</evidence>
<dbReference type="InterPro" id="IPR036188">
    <property type="entry name" value="FAD/NAD-bd_sf"/>
</dbReference>
<sequence length="401" mass="41682">MTAPGHVVVVGAGAAGLSAAETLRREGYAGRLTFVGDEQAEPYDRPPLSKQLLSGDWDAGRLALRPRAALRGLDARWLLGHRATALDTAARTLTLGGGAVLHWDGLVVATGVTPRTLPGAAELAGVHHLRTLDDALRLREHLRTAGSLVVVGAGFLGAETAAVAREAGLRVTLVDPSPHPMGGLLGPVPGERLARLHRAHGVRLLGGTRVRGLAGERGRVTGVECSTGETLPADAVLVAIGSRPATDWLTGSGLILGDGVECDAYCRAADRVVAAGDAASWLHPRHGRMRVEHRMNATEQGVAAARVLIGTGAPFAPVPYFWTDQYDVKVQVYGVPGPGAAFRVVEGDAAGDRFAALYGQGGVVTAALAWNMPRQARLLRQQVAAATPWREAAGAPATASP</sequence>
<dbReference type="PANTHER" id="PTHR43557">
    <property type="entry name" value="APOPTOSIS-INDUCING FACTOR 1"/>
    <property type="match status" value="1"/>
</dbReference>
<evidence type="ECO:0000259" key="5">
    <source>
        <dbReference type="Pfam" id="PF07992"/>
    </source>
</evidence>
<dbReference type="Gene3D" id="3.50.50.60">
    <property type="entry name" value="FAD/NAD(P)-binding domain"/>
    <property type="match status" value="2"/>
</dbReference>
<dbReference type="Pfam" id="PF07992">
    <property type="entry name" value="Pyr_redox_2"/>
    <property type="match status" value="1"/>
</dbReference>
<evidence type="ECO:0000256" key="1">
    <source>
        <dbReference type="ARBA" id="ARBA00001974"/>
    </source>
</evidence>
<dbReference type="InterPro" id="IPR016156">
    <property type="entry name" value="FAD/NAD-linked_Rdtase_dimer_sf"/>
</dbReference>
<dbReference type="InterPro" id="IPR023753">
    <property type="entry name" value="FAD/NAD-binding_dom"/>
</dbReference>
<dbReference type="RefSeq" id="WP_345652719.1">
    <property type="nucleotide sequence ID" value="NZ_BAABEP010000053.1"/>
</dbReference>
<dbReference type="InterPro" id="IPR028202">
    <property type="entry name" value="Reductase_C"/>
</dbReference>
<dbReference type="PRINTS" id="PR00411">
    <property type="entry name" value="PNDRDTASEI"/>
</dbReference>
<dbReference type="EMBL" id="BAABEP010000053">
    <property type="protein sequence ID" value="GAA3750942.1"/>
    <property type="molecule type" value="Genomic_DNA"/>
</dbReference>
<dbReference type="PRINTS" id="PR00368">
    <property type="entry name" value="FADPNR"/>
</dbReference>
<gene>
    <name evidence="7" type="ORF">GCM10023082_53630</name>
</gene>
<accession>A0ABP7FXH9</accession>
<dbReference type="Pfam" id="PF14759">
    <property type="entry name" value="Reductase_C"/>
    <property type="match status" value="1"/>
</dbReference>
<keyword evidence="3" id="KW-0274">FAD</keyword>
<dbReference type="SUPFAM" id="SSF51905">
    <property type="entry name" value="FAD/NAD(P)-binding domain"/>
    <property type="match status" value="2"/>
</dbReference>
<evidence type="ECO:0000313" key="7">
    <source>
        <dbReference type="EMBL" id="GAA3750942.1"/>
    </source>
</evidence>
<name>A0ABP7FXH9_9ACTN</name>
<dbReference type="Proteomes" id="UP001499884">
    <property type="component" value="Unassembled WGS sequence"/>
</dbReference>
<evidence type="ECO:0000256" key="3">
    <source>
        <dbReference type="ARBA" id="ARBA00022827"/>
    </source>
</evidence>
<feature type="domain" description="FAD/NAD(P)-binding" evidence="5">
    <location>
        <begin position="6"/>
        <end position="301"/>
    </location>
</feature>
<dbReference type="Gene3D" id="3.30.390.30">
    <property type="match status" value="1"/>
</dbReference>
<dbReference type="InterPro" id="IPR050446">
    <property type="entry name" value="FAD-oxidoreductase/Apoptosis"/>
</dbReference>
<keyword evidence="8" id="KW-1185">Reference proteome</keyword>
<comment type="cofactor">
    <cofactor evidence="1">
        <name>FAD</name>
        <dbReference type="ChEBI" id="CHEBI:57692"/>
    </cofactor>
</comment>